<proteinExistence type="predicted"/>
<name>A0A5K3ELS4_MESCO</name>
<protein>
    <submittedName>
        <fullName evidence="2">Os08g0170800 protein</fullName>
    </submittedName>
</protein>
<reference evidence="2" key="1">
    <citation type="submission" date="2019-11" db="UniProtKB">
        <authorList>
            <consortium name="WormBaseParasite"/>
        </authorList>
    </citation>
    <scope>IDENTIFICATION</scope>
</reference>
<feature type="compositionally biased region" description="Low complexity" evidence="1">
    <location>
        <begin position="17"/>
        <end position="40"/>
    </location>
</feature>
<organism evidence="2">
    <name type="scientific">Mesocestoides corti</name>
    <name type="common">Flatworm</name>
    <dbReference type="NCBI Taxonomy" id="53468"/>
    <lineage>
        <taxon>Eukaryota</taxon>
        <taxon>Metazoa</taxon>
        <taxon>Spiralia</taxon>
        <taxon>Lophotrochozoa</taxon>
        <taxon>Platyhelminthes</taxon>
        <taxon>Cestoda</taxon>
        <taxon>Eucestoda</taxon>
        <taxon>Cyclophyllidea</taxon>
        <taxon>Mesocestoididae</taxon>
        <taxon>Mesocestoides</taxon>
    </lineage>
</organism>
<accession>A0A5K3ELS4</accession>
<sequence length="87" mass="9190">AVRVVDNYPIISPRAYTTGEPIRRATTTTTSSCLRHTATTHPPPPPSSSAPSSATRCGPDHRRRHPAALVSPRQTGPRGLVSAGLVI</sequence>
<dbReference type="AlphaFoldDB" id="A0A5K3ELS4"/>
<evidence type="ECO:0000313" key="2">
    <source>
        <dbReference type="WBParaSite" id="MCU_001181-RA"/>
    </source>
</evidence>
<evidence type="ECO:0000256" key="1">
    <source>
        <dbReference type="SAM" id="MobiDB-lite"/>
    </source>
</evidence>
<feature type="region of interest" description="Disordered" evidence="1">
    <location>
        <begin position="16"/>
        <end position="87"/>
    </location>
</feature>
<dbReference type="WBParaSite" id="MCU_001181-RA">
    <property type="protein sequence ID" value="MCU_001181-RA"/>
    <property type="gene ID" value="MCU_001181"/>
</dbReference>